<comment type="caution">
    <text evidence="1">The sequence shown here is derived from an EMBL/GenBank/DDBJ whole genome shotgun (WGS) entry which is preliminary data.</text>
</comment>
<reference evidence="1" key="1">
    <citation type="journal article" date="2020" name="mSystems">
        <title>Genome- and Community-Level Interaction Insights into Carbon Utilization and Element Cycling Functions of Hydrothermarchaeota in Hydrothermal Sediment.</title>
        <authorList>
            <person name="Zhou Z."/>
            <person name="Liu Y."/>
            <person name="Xu W."/>
            <person name="Pan J."/>
            <person name="Luo Z.H."/>
            <person name="Li M."/>
        </authorList>
    </citation>
    <scope>NUCLEOTIDE SEQUENCE [LARGE SCALE GENOMIC DNA]</scope>
    <source>
        <strain evidence="1">SpSt-189</strain>
    </source>
</reference>
<name>A0A831XPU1_9DEIN</name>
<organism evidence="1">
    <name type="scientific">Thermus islandicus</name>
    <dbReference type="NCBI Taxonomy" id="540988"/>
    <lineage>
        <taxon>Bacteria</taxon>
        <taxon>Thermotogati</taxon>
        <taxon>Deinococcota</taxon>
        <taxon>Deinococci</taxon>
        <taxon>Thermales</taxon>
        <taxon>Thermaceae</taxon>
        <taxon>Thermus</taxon>
    </lineage>
</organism>
<dbReference type="AlphaFoldDB" id="A0A831XPU1"/>
<gene>
    <name evidence="1" type="ORF">ENP09_05615</name>
</gene>
<evidence type="ECO:0008006" key="2">
    <source>
        <dbReference type="Google" id="ProtNLM"/>
    </source>
</evidence>
<accession>A0A831XPU1</accession>
<protein>
    <recommendedName>
        <fullName evidence="2">Bioflim formation protein</fullName>
    </recommendedName>
</protein>
<evidence type="ECO:0000313" key="1">
    <source>
        <dbReference type="EMBL" id="HEO42341.1"/>
    </source>
</evidence>
<dbReference type="EMBL" id="DSHZ01000277">
    <property type="protein sequence ID" value="HEO42341.1"/>
    <property type="molecule type" value="Genomic_DNA"/>
</dbReference>
<sequence>MTGLVLSLAYAQTPGFGVYSGYPTYLGLQYQIMNLRFGAGLNLGRFGGDVALILAKSPVVGLGLDTSWYYGLGLGATAAAGGLDIYPHGLAGLEFRLPDPALNLYAEGQLGALVFTGGGFRPYFAGRLGVILR</sequence>
<proteinExistence type="predicted"/>